<proteinExistence type="predicted"/>
<evidence type="ECO:0008006" key="4">
    <source>
        <dbReference type="Google" id="ProtNLM"/>
    </source>
</evidence>
<dbReference type="Proteomes" id="UP000663854">
    <property type="component" value="Unassembled WGS sequence"/>
</dbReference>
<organism evidence="2 3">
    <name type="scientific">Rotaria sordida</name>
    <dbReference type="NCBI Taxonomy" id="392033"/>
    <lineage>
        <taxon>Eukaryota</taxon>
        <taxon>Metazoa</taxon>
        <taxon>Spiralia</taxon>
        <taxon>Gnathifera</taxon>
        <taxon>Rotifera</taxon>
        <taxon>Eurotatoria</taxon>
        <taxon>Bdelloidea</taxon>
        <taxon>Philodinida</taxon>
        <taxon>Philodinidae</taxon>
        <taxon>Rotaria</taxon>
    </lineage>
</organism>
<dbReference type="Proteomes" id="UP000663870">
    <property type="component" value="Unassembled WGS sequence"/>
</dbReference>
<accession>A0A816GG18</accession>
<gene>
    <name evidence="2" type="ORF">JXQ802_LOCUS57907</name>
    <name evidence="1" type="ORF">PYM288_LOCUS41303</name>
</gene>
<sequence>MPHTSRPKCVDCERGLDSNQLREVGAGLLRLFLAVRLSKHIRCDDMICQKCRSQFLKWQQKMEGDFDNYDNVAEFDMISMNNDDDSVMSVGIGNVATIYSNANIDIQPNSISIPIFRCSKSHQSCVFCDEKDSCSAKVLSRIQRTIIFLKCGIFVAPGSRCCTSHLCEDELTIKSFDHIHVSKPDRWKIGSDEFQIFVEDIRIVLFKQKKFDFDDPSCFSDEGYQAIVGLSKEQFNHLVNTVSSMQNSHVRSVRVAVAVFLAKLRLGLSNRVLAVLFNLENKRVVSHINNQVRKALMKDFVPYHLDLKHITRETAIEEHQTTIAAILHTNKPDQLCVIADTTYLFIQKSSNNQLQRKSYSMHKHKNLVKPMILTTTVSLSSVTFS</sequence>
<evidence type="ECO:0000313" key="3">
    <source>
        <dbReference type="Proteomes" id="UP000663870"/>
    </source>
</evidence>
<evidence type="ECO:0000313" key="2">
    <source>
        <dbReference type="EMBL" id="CAF1673050.1"/>
    </source>
</evidence>
<keyword evidence="3" id="KW-1185">Reference proteome</keyword>
<dbReference type="EMBL" id="CAJNOL010015824">
    <property type="protein sequence ID" value="CAF1673050.1"/>
    <property type="molecule type" value="Genomic_DNA"/>
</dbReference>
<comment type="caution">
    <text evidence="2">The sequence shown here is derived from an EMBL/GenBank/DDBJ whole genome shotgun (WGS) entry which is preliminary data.</text>
</comment>
<reference evidence="2" key="1">
    <citation type="submission" date="2021-02" db="EMBL/GenBank/DDBJ databases">
        <authorList>
            <person name="Nowell W R."/>
        </authorList>
    </citation>
    <scope>NUCLEOTIDE SEQUENCE</scope>
</reference>
<name>A0A816GG18_9BILA</name>
<dbReference type="AlphaFoldDB" id="A0A816GG18"/>
<evidence type="ECO:0000313" key="1">
    <source>
        <dbReference type="EMBL" id="CAF1550357.1"/>
    </source>
</evidence>
<protein>
    <recommendedName>
        <fullName evidence="4">Transposase Helix-turn-helix domain-containing protein</fullName>
    </recommendedName>
</protein>
<dbReference type="EMBL" id="CAJNOH010013933">
    <property type="protein sequence ID" value="CAF1550357.1"/>
    <property type="molecule type" value="Genomic_DNA"/>
</dbReference>